<evidence type="ECO:0000256" key="4">
    <source>
        <dbReference type="PIRSR" id="PIRSR006806-1"/>
    </source>
</evidence>
<dbReference type="GO" id="GO:0046872">
    <property type="term" value="F:metal ion binding"/>
    <property type="evidence" value="ECO:0007669"/>
    <property type="project" value="UniProtKB-KW"/>
</dbReference>
<keyword evidence="2 4" id="KW-0547">Nucleotide-binding</keyword>
<dbReference type="Pfam" id="PF01812">
    <property type="entry name" value="5-FTHF_cyc-lig"/>
    <property type="match status" value="1"/>
</dbReference>
<feature type="binding site" evidence="4">
    <location>
        <position position="59"/>
    </location>
    <ligand>
        <name>substrate</name>
    </ligand>
</feature>
<dbReference type="Gene3D" id="3.40.50.10420">
    <property type="entry name" value="NagB/RpiA/CoA transferase-like"/>
    <property type="match status" value="1"/>
</dbReference>
<dbReference type="EMBL" id="CP000554">
    <property type="protein sequence ID" value="ABM77643.1"/>
    <property type="molecule type" value="Genomic_DNA"/>
</dbReference>
<comment type="catalytic activity">
    <reaction evidence="5">
        <text>(6S)-5-formyl-5,6,7,8-tetrahydrofolate + ATP = (6R)-5,10-methenyltetrahydrofolate + ADP + phosphate</text>
        <dbReference type="Rhea" id="RHEA:10488"/>
        <dbReference type="ChEBI" id="CHEBI:30616"/>
        <dbReference type="ChEBI" id="CHEBI:43474"/>
        <dbReference type="ChEBI" id="CHEBI:57455"/>
        <dbReference type="ChEBI" id="CHEBI:57457"/>
        <dbReference type="ChEBI" id="CHEBI:456216"/>
        <dbReference type="EC" id="6.3.3.2"/>
    </reaction>
</comment>
<dbReference type="GO" id="GO:0009396">
    <property type="term" value="P:folic acid-containing compound biosynthetic process"/>
    <property type="evidence" value="ECO:0007669"/>
    <property type="project" value="TreeGrafter"/>
</dbReference>
<evidence type="ECO:0000313" key="7">
    <source>
        <dbReference type="Proteomes" id="UP000002274"/>
    </source>
</evidence>
<dbReference type="HOGENOM" id="CLU_066245_1_1_3"/>
<keyword evidence="6" id="KW-0436">Ligase</keyword>
<keyword evidence="5" id="KW-0460">Magnesium</keyword>
<accession>A2C833</accession>
<protein>
    <recommendedName>
        <fullName evidence="5">5-formyltetrahydrofolate cyclo-ligase</fullName>
        <ecNumber evidence="5">6.3.3.2</ecNumber>
    </recommendedName>
</protein>
<dbReference type="PANTHER" id="PTHR23407:SF1">
    <property type="entry name" value="5-FORMYLTETRAHYDROFOLATE CYCLO-LIGASE"/>
    <property type="match status" value="1"/>
</dbReference>
<dbReference type="InterPro" id="IPR002698">
    <property type="entry name" value="FTHF_cligase"/>
</dbReference>
<dbReference type="GO" id="GO:0035999">
    <property type="term" value="P:tetrahydrofolate interconversion"/>
    <property type="evidence" value="ECO:0007669"/>
    <property type="project" value="TreeGrafter"/>
</dbReference>
<dbReference type="RefSeq" id="WP_011825550.1">
    <property type="nucleotide sequence ID" value="NC_008820.1"/>
</dbReference>
<keyword evidence="3 4" id="KW-0067">ATP-binding</keyword>
<reference evidence="6 7" key="1">
    <citation type="journal article" date="2007" name="PLoS Genet.">
        <title>Patterns and implications of gene gain and loss in the evolution of Prochlorococcus.</title>
        <authorList>
            <person name="Kettler G.C."/>
            <person name="Martiny A.C."/>
            <person name="Huang K."/>
            <person name="Zucker J."/>
            <person name="Coleman M.L."/>
            <person name="Rodrigue S."/>
            <person name="Chen F."/>
            <person name="Lapidus A."/>
            <person name="Ferriera S."/>
            <person name="Johnson J."/>
            <person name="Steglich C."/>
            <person name="Church G.M."/>
            <person name="Richardson P."/>
            <person name="Chisholm S.W."/>
        </authorList>
    </citation>
    <scope>NUCLEOTIDE SEQUENCE [LARGE SCALE GENOMIC DNA]</scope>
    <source>
        <strain evidence="6 7">MIT 9303</strain>
    </source>
</reference>
<feature type="binding site" evidence="4">
    <location>
        <begin position="7"/>
        <end position="11"/>
    </location>
    <ligand>
        <name>ATP</name>
        <dbReference type="ChEBI" id="CHEBI:30616"/>
    </ligand>
</feature>
<proteinExistence type="inferred from homology"/>
<dbReference type="BioCyc" id="PMAR59922:G1G80-805-MONOMER"/>
<dbReference type="PANTHER" id="PTHR23407">
    <property type="entry name" value="ATPASE INHIBITOR/5-FORMYLTETRAHYDROFOLATE CYCLO-LIGASE"/>
    <property type="match status" value="1"/>
</dbReference>
<organism evidence="6 7">
    <name type="scientific">Prochlorococcus marinus (strain MIT 9303)</name>
    <dbReference type="NCBI Taxonomy" id="59922"/>
    <lineage>
        <taxon>Bacteria</taxon>
        <taxon>Bacillati</taxon>
        <taxon>Cyanobacteriota</taxon>
        <taxon>Cyanophyceae</taxon>
        <taxon>Synechococcales</taxon>
        <taxon>Prochlorococcaceae</taxon>
        <taxon>Prochlorococcus</taxon>
    </lineage>
</organism>
<evidence type="ECO:0000256" key="1">
    <source>
        <dbReference type="ARBA" id="ARBA00010638"/>
    </source>
</evidence>
<dbReference type="GO" id="GO:0005524">
    <property type="term" value="F:ATP binding"/>
    <property type="evidence" value="ECO:0007669"/>
    <property type="project" value="UniProtKB-KW"/>
</dbReference>
<dbReference type="InterPro" id="IPR037171">
    <property type="entry name" value="NagB/RpiA_transferase-like"/>
</dbReference>
<dbReference type="GO" id="GO:0030272">
    <property type="term" value="F:5-formyltetrahydrofolate cyclo-ligase activity"/>
    <property type="evidence" value="ECO:0007669"/>
    <property type="project" value="UniProtKB-EC"/>
</dbReference>
<evidence type="ECO:0000256" key="2">
    <source>
        <dbReference type="ARBA" id="ARBA00022741"/>
    </source>
</evidence>
<evidence type="ECO:0000256" key="5">
    <source>
        <dbReference type="RuleBase" id="RU361279"/>
    </source>
</evidence>
<sequence length="189" mass="20873">MNQAIAKAKLRRQFKALRAQQLPAVQDTIIQQVVNTIQGYLKAGNLRGHIGIYWPLSGEVDLRELKLNLKLPLALPVSGEDGSLSYHPWTLTPLRKDACMIPAPLGEAVLDADAIGLLLIPALAMDQRGIRLGYGGGFFDRFRSNLTWRKVPSLAVLPEACISTELLPRDSWDVPLDGWISERGVARVK</sequence>
<dbReference type="SUPFAM" id="SSF100950">
    <property type="entry name" value="NagB/RpiA/CoA transferase-like"/>
    <property type="match status" value="1"/>
</dbReference>
<dbReference type="KEGG" id="pmf:P9303_08921"/>
<dbReference type="Proteomes" id="UP000002274">
    <property type="component" value="Chromosome"/>
</dbReference>
<dbReference type="AlphaFoldDB" id="A2C833"/>
<dbReference type="STRING" id="59922.P9303_08921"/>
<evidence type="ECO:0000256" key="3">
    <source>
        <dbReference type="ARBA" id="ARBA00022840"/>
    </source>
</evidence>
<evidence type="ECO:0000313" key="6">
    <source>
        <dbReference type="EMBL" id="ABM77643.1"/>
    </source>
</evidence>
<name>A2C833_PROM3</name>
<gene>
    <name evidence="6" type="ordered locus">P9303_08921</name>
</gene>
<dbReference type="InterPro" id="IPR024185">
    <property type="entry name" value="FTHF_cligase-like_sf"/>
</dbReference>
<keyword evidence="5" id="KW-0479">Metal-binding</keyword>
<dbReference type="PIRSF" id="PIRSF006806">
    <property type="entry name" value="FTHF_cligase"/>
    <property type="match status" value="1"/>
</dbReference>
<dbReference type="EC" id="6.3.3.2" evidence="5"/>
<comment type="similarity">
    <text evidence="1 5">Belongs to the 5-formyltetrahydrofolate cyclo-ligase family.</text>
</comment>
<comment type="cofactor">
    <cofactor evidence="5">
        <name>Mg(2+)</name>
        <dbReference type="ChEBI" id="CHEBI:18420"/>
    </cofactor>
</comment>
<dbReference type="NCBIfam" id="TIGR02727">
    <property type="entry name" value="MTHFS_bact"/>
    <property type="match status" value="1"/>
</dbReference>